<dbReference type="PANTHER" id="PTHR46033">
    <property type="entry name" value="PROTEIN MAIN-LIKE 2"/>
    <property type="match status" value="1"/>
</dbReference>
<proteinExistence type="predicted"/>
<evidence type="ECO:0000313" key="3">
    <source>
        <dbReference type="EMBL" id="KAJ4828477.1"/>
    </source>
</evidence>
<dbReference type="GO" id="GO:0010073">
    <property type="term" value="P:meristem maintenance"/>
    <property type="evidence" value="ECO:0007669"/>
    <property type="project" value="InterPro"/>
</dbReference>
<evidence type="ECO:0000259" key="2">
    <source>
        <dbReference type="Pfam" id="PF10536"/>
    </source>
</evidence>
<feature type="compositionally biased region" description="Polar residues" evidence="1">
    <location>
        <begin position="232"/>
        <end position="243"/>
    </location>
</feature>
<feature type="compositionally biased region" description="Low complexity" evidence="1">
    <location>
        <begin position="253"/>
        <end position="266"/>
    </location>
</feature>
<dbReference type="Pfam" id="PF10536">
    <property type="entry name" value="PMD"/>
    <property type="match status" value="1"/>
</dbReference>
<dbReference type="AlphaFoldDB" id="A0A9Q0FBZ3"/>
<feature type="domain" description="Aminotransferase-like plant mobile" evidence="2">
    <location>
        <begin position="13"/>
        <end position="100"/>
    </location>
</feature>
<dbReference type="Proteomes" id="UP001141552">
    <property type="component" value="Unassembled WGS sequence"/>
</dbReference>
<accession>A0A9Q0FBZ3</accession>
<protein>
    <recommendedName>
        <fullName evidence="2">Aminotransferase-like plant mobile domain-containing protein</fullName>
    </recommendedName>
</protein>
<feature type="region of interest" description="Disordered" evidence="1">
    <location>
        <begin position="232"/>
        <end position="290"/>
    </location>
</feature>
<gene>
    <name evidence="3" type="ORF">Tsubulata_025294</name>
</gene>
<dbReference type="OrthoDB" id="1258364at2759"/>
<name>A0A9Q0FBZ3_9ROSI</name>
<dbReference type="InterPro" id="IPR019557">
    <property type="entry name" value="AminoTfrase-like_pln_mobile"/>
</dbReference>
<evidence type="ECO:0000256" key="1">
    <source>
        <dbReference type="SAM" id="MobiDB-lite"/>
    </source>
</evidence>
<evidence type="ECO:0000313" key="4">
    <source>
        <dbReference type="Proteomes" id="UP001141552"/>
    </source>
</evidence>
<reference evidence="3" key="2">
    <citation type="journal article" date="2023" name="Plants (Basel)">
        <title>Annotation of the Turnera subulata (Passifloraceae) Draft Genome Reveals the S-Locus Evolved after the Divergence of Turneroideae from Passifloroideae in a Stepwise Manner.</title>
        <authorList>
            <person name="Henning P.M."/>
            <person name="Roalson E.H."/>
            <person name="Mir W."/>
            <person name="McCubbin A.G."/>
            <person name="Shore J.S."/>
        </authorList>
    </citation>
    <scope>NUCLEOTIDE SEQUENCE</scope>
    <source>
        <strain evidence="3">F60SS</strain>
    </source>
</reference>
<dbReference type="EMBL" id="JAKUCV010006160">
    <property type="protein sequence ID" value="KAJ4828477.1"/>
    <property type="molecule type" value="Genomic_DNA"/>
</dbReference>
<sequence>MIAKQPIPQDRREDHFKFLIVFFTRYLFYSRGKECTLRFVPLVCHLLESNHPVALGPLLLTAIYRGLRELTTETPGELHFSANGPLWLVQIWIMASLPYLVNFRHTNLRLDGPKSYAYQFVLRPRNSADEVTDHPDFIAVWRSILVSRDLLTVLTVLRNEPRTSVEVYRPHYCIAQLGFHQLVSVPLVFSCNRLSSHARVPFSYSQEDKAPKLLSIHQNLRDSCALIQFSVQGSGQRMPSTSGVPGHKKRKGQSSTGSAPGSGASPLIEAGNPNPSSSKRSKRAYSRTSTAVLTPLIIPGSSLSS</sequence>
<reference evidence="3" key="1">
    <citation type="submission" date="2022-02" db="EMBL/GenBank/DDBJ databases">
        <authorList>
            <person name="Henning P.M."/>
            <person name="McCubbin A.G."/>
            <person name="Shore J.S."/>
        </authorList>
    </citation>
    <scope>NUCLEOTIDE SEQUENCE</scope>
    <source>
        <strain evidence="3">F60SS</strain>
        <tissue evidence="3">Leaves</tissue>
    </source>
</reference>
<keyword evidence="4" id="KW-1185">Reference proteome</keyword>
<comment type="caution">
    <text evidence="3">The sequence shown here is derived from an EMBL/GenBank/DDBJ whole genome shotgun (WGS) entry which is preliminary data.</text>
</comment>
<organism evidence="3 4">
    <name type="scientific">Turnera subulata</name>
    <dbReference type="NCBI Taxonomy" id="218843"/>
    <lineage>
        <taxon>Eukaryota</taxon>
        <taxon>Viridiplantae</taxon>
        <taxon>Streptophyta</taxon>
        <taxon>Embryophyta</taxon>
        <taxon>Tracheophyta</taxon>
        <taxon>Spermatophyta</taxon>
        <taxon>Magnoliopsida</taxon>
        <taxon>eudicotyledons</taxon>
        <taxon>Gunneridae</taxon>
        <taxon>Pentapetalae</taxon>
        <taxon>rosids</taxon>
        <taxon>fabids</taxon>
        <taxon>Malpighiales</taxon>
        <taxon>Passifloraceae</taxon>
        <taxon>Turnera</taxon>
    </lineage>
</organism>
<dbReference type="PANTHER" id="PTHR46033:SF65">
    <property type="entry name" value="AMINOTRANSFERASE-LIKE PLANT MOBILE DOMAIN-CONTAINING PROTEIN"/>
    <property type="match status" value="1"/>
</dbReference>
<dbReference type="InterPro" id="IPR044824">
    <property type="entry name" value="MAIN-like"/>
</dbReference>